<dbReference type="InterPro" id="IPR007357">
    <property type="entry name" value="PhrB-like"/>
</dbReference>
<gene>
    <name evidence="1" type="ORF">IMCC3088_2406</name>
</gene>
<comment type="caution">
    <text evidence="1">The sequence shown here is derived from an EMBL/GenBank/DDBJ whole genome shotgun (WGS) entry which is preliminary data.</text>
</comment>
<dbReference type="Gene3D" id="1.10.579.10">
    <property type="entry name" value="DNA Cyclobutane Dipyrimidine Photolyase, subunit A, domain 3"/>
    <property type="match status" value="1"/>
</dbReference>
<organism evidence="1 2">
    <name type="scientific">Aequoribacter fuscus</name>
    <dbReference type="NCBI Taxonomy" id="2518989"/>
    <lineage>
        <taxon>Bacteria</taxon>
        <taxon>Pseudomonadati</taxon>
        <taxon>Pseudomonadota</taxon>
        <taxon>Gammaproteobacteria</taxon>
        <taxon>Cellvibrionales</taxon>
        <taxon>Halieaceae</taxon>
        <taxon>Aequoribacter</taxon>
    </lineage>
</organism>
<dbReference type="Gene3D" id="1.25.40.80">
    <property type="match status" value="1"/>
</dbReference>
<proteinExistence type="predicted"/>
<evidence type="ECO:0000313" key="2">
    <source>
        <dbReference type="Proteomes" id="UP000005615"/>
    </source>
</evidence>
<keyword evidence="2" id="KW-1185">Reference proteome</keyword>
<dbReference type="Gene3D" id="3.40.50.620">
    <property type="entry name" value="HUPs"/>
    <property type="match status" value="1"/>
</dbReference>
<dbReference type="InterPro" id="IPR052551">
    <property type="entry name" value="UV-DNA_repair_photolyase"/>
</dbReference>
<accession>F3L425</accession>
<protein>
    <submittedName>
        <fullName evidence="1">Uncharacterized protein</fullName>
    </submittedName>
</protein>
<dbReference type="InterPro" id="IPR014729">
    <property type="entry name" value="Rossmann-like_a/b/a_fold"/>
</dbReference>
<dbReference type="EMBL" id="AEIG01000074">
    <property type="protein sequence ID" value="EGG28912.1"/>
    <property type="molecule type" value="Genomic_DNA"/>
</dbReference>
<dbReference type="RefSeq" id="WP_009576574.1">
    <property type="nucleotide sequence ID" value="NZ_AEIG01000074.1"/>
</dbReference>
<evidence type="ECO:0000313" key="1">
    <source>
        <dbReference type="EMBL" id="EGG28912.1"/>
    </source>
</evidence>
<dbReference type="PANTHER" id="PTHR38657:SF1">
    <property type="entry name" value="SLR1343 PROTEIN"/>
    <property type="match status" value="1"/>
</dbReference>
<dbReference type="PANTHER" id="PTHR38657">
    <property type="entry name" value="SLR1343 PROTEIN"/>
    <property type="match status" value="1"/>
</dbReference>
<sequence length="511" mass="58622">MTKTKRLILILADQLSWQQPALSDSSPDTDTLVFAEVAQEATYVRHNKHKIAFLFAAMRKFADQARSKGYSVRYFTIDQQVKTLLEAVQTTLVSQPIFDAVHLCEPGEYRLKREIETWADQLGVPCVVHEDRRFLCSHTEFKAWADRQKTFRMEYFYRGMRKRLNVLMDDDQPVGGQWNYDADNRSGWRNKDVIPKRIEFPIDATTQTVINTVEQCFSDHPGDLTQFSYATDATQAQAHLAQFIQNFLPRFGQYQDALAEESTTLFHGLIGLYLNAGLLEPADVCHQAEAAYRAGSAPLAATEGFIRQIIGWREYVRGIYWYHMPRYATLNTWNAARPVPSWFWSGNTQMRCLHKSIQQSLATGYAHHIQRLMVIGNFSLLAGLSVSEVCDWYLAMYVDAYEWVELPNTLGMALNADDGIMASKPYAASGKYIAKQGNHCQQCPYDPKLTTGPKACPYNSLYWRFIDRHLDSLSKNPRMGLITGQWRKRAADERESIVQWADQLLDRMESL</sequence>
<dbReference type="AlphaFoldDB" id="F3L425"/>
<dbReference type="Proteomes" id="UP000005615">
    <property type="component" value="Unassembled WGS sequence"/>
</dbReference>
<name>F3L425_9GAMM</name>
<dbReference type="Gene3D" id="1.10.10.1710">
    <property type="entry name" value="Deoxyribodipyrimidine photolyase-related"/>
    <property type="match status" value="1"/>
</dbReference>
<reference evidence="1 2" key="1">
    <citation type="journal article" date="2011" name="J. Bacteriol.">
        <title>Genome sequence of strain IMCC3088, a proteorhodopsin-containing marine bacterium belonging to the OM60/NOR5 clade.</title>
        <authorList>
            <person name="Jang Y."/>
            <person name="Oh H.M."/>
            <person name="Kang I."/>
            <person name="Lee K."/>
            <person name="Yang S.J."/>
            <person name="Cho J.C."/>
        </authorList>
    </citation>
    <scope>NUCLEOTIDE SEQUENCE [LARGE SCALE GENOMIC DNA]</scope>
    <source>
        <strain evidence="1 2">IMCC3088</strain>
    </source>
</reference>
<dbReference type="STRING" id="2518989.IMCC3088_2406"/>
<dbReference type="InterPro" id="IPR036134">
    <property type="entry name" value="Crypto/Photolyase_FAD-like_sf"/>
</dbReference>
<dbReference type="SUPFAM" id="SSF48173">
    <property type="entry name" value="Cryptochrome/photolyase FAD-binding domain"/>
    <property type="match status" value="1"/>
</dbReference>
<dbReference type="eggNOG" id="COG3046">
    <property type="taxonomic scope" value="Bacteria"/>
</dbReference>
<dbReference type="Pfam" id="PF04244">
    <property type="entry name" value="DPRP"/>
    <property type="match status" value="1"/>
</dbReference>
<dbReference type="OrthoDB" id="5288100at2"/>